<evidence type="ECO:0000313" key="2">
    <source>
        <dbReference type="EMBL" id="RBA37913.1"/>
    </source>
</evidence>
<dbReference type="EMBL" id="QNTT01000011">
    <property type="protein sequence ID" value="RBA37913.1"/>
    <property type="molecule type" value="Genomic_DNA"/>
</dbReference>
<dbReference type="Proteomes" id="UP000252187">
    <property type="component" value="Unassembled WGS sequence"/>
</dbReference>
<sequence>MKLLTGWLVVFESQVERLSGLSIPEKILPSGPGVSQLRPISTMWVAILACVRRSAARCGSLRAAAGPRRRRRFPERTGGAPQLRPPGGASVRECLRRLECRS</sequence>
<proteinExistence type="predicted"/>
<evidence type="ECO:0000256" key="1">
    <source>
        <dbReference type="SAM" id="MobiDB-lite"/>
    </source>
</evidence>
<evidence type="ECO:0000313" key="3">
    <source>
        <dbReference type="Proteomes" id="UP000252187"/>
    </source>
</evidence>
<dbReference type="AlphaFoldDB" id="A0A365PBL8"/>
<accession>A0A365PBL8</accession>
<comment type="caution">
    <text evidence="2">The sequence shown here is derived from an EMBL/GenBank/DDBJ whole genome shotgun (WGS) entry which is preliminary data.</text>
</comment>
<name>A0A365PBL8_9ACTN</name>
<reference evidence="2 3" key="1">
    <citation type="submission" date="2018-06" db="EMBL/GenBank/DDBJ databases">
        <title>Whole genome sequencing of four bacterial strains from South Shetland trench revealing bio-synthetic gene clusters.</title>
        <authorList>
            <person name="Abdel-Mageed W.M."/>
            <person name="Lehri B."/>
            <person name="Jarmusch S.A."/>
            <person name="Miranda K."/>
            <person name="Goodfellow M."/>
            <person name="Jaspars M."/>
            <person name="Karlyshev A.V."/>
        </authorList>
    </citation>
    <scope>NUCLEOTIDE SEQUENCE [LARGE SCALE GENOMIC DNA]</scope>
    <source>
        <strain evidence="2 3">SST1</strain>
    </source>
</reference>
<feature type="region of interest" description="Disordered" evidence="1">
    <location>
        <begin position="65"/>
        <end position="89"/>
    </location>
</feature>
<gene>
    <name evidence="2" type="ORF">DQ226_06120</name>
</gene>
<organism evidence="2 3">
    <name type="scientific">Dietzia maris</name>
    <dbReference type="NCBI Taxonomy" id="37915"/>
    <lineage>
        <taxon>Bacteria</taxon>
        <taxon>Bacillati</taxon>
        <taxon>Actinomycetota</taxon>
        <taxon>Actinomycetes</taxon>
        <taxon>Mycobacteriales</taxon>
        <taxon>Dietziaceae</taxon>
        <taxon>Dietzia</taxon>
    </lineage>
</organism>
<protein>
    <submittedName>
        <fullName evidence="2">Uncharacterized protein</fullName>
    </submittedName>
</protein>